<organism evidence="2 3">
    <name type="scientific">Granulosicoccus antarcticus IMCC3135</name>
    <dbReference type="NCBI Taxonomy" id="1192854"/>
    <lineage>
        <taxon>Bacteria</taxon>
        <taxon>Pseudomonadati</taxon>
        <taxon>Pseudomonadota</taxon>
        <taxon>Gammaproteobacteria</taxon>
        <taxon>Chromatiales</taxon>
        <taxon>Granulosicoccaceae</taxon>
        <taxon>Granulosicoccus</taxon>
    </lineage>
</organism>
<dbReference type="PANTHER" id="PTHR18964">
    <property type="entry name" value="ROK (REPRESSOR, ORF, KINASE) FAMILY"/>
    <property type="match status" value="1"/>
</dbReference>
<sequence>MSQLEDLQAVSELVRAGLATTRREIGKALSLRSTTVSELVGNLVSSDILRENTTPPRGRGRPATSLSFNHLRLAGIVIGVIDRTLVANAVDLTYRVIGKQSITPPPDADNKEMADCIRKLVLATVEQLPQGIELSTITLSISGLLDKPNSLWCFTSRWPKLKNLNLKEALSDQPCSIDIIRNLDAELSGIQINEKHAKNENSLLLHWGEGIGASYSADGVIVNKSRGRFCEIGHWSLGNAQGKPCTCGNHDCLETVAALWAIGEELKKTFPSLALNENDVADQLSKVDPMQSPVLTEGLKQVLRVTTNLCKLFFPDRVILTGPFVQNPLIFSKFVMAFESASLLDNQERIRVSVNSASMQDEIIGALHQPLESGLQRLVESSLQHEHH</sequence>
<evidence type="ECO:0000313" key="2">
    <source>
        <dbReference type="EMBL" id="ASJ72869.1"/>
    </source>
</evidence>
<dbReference type="KEGG" id="gai:IMCC3135_13920"/>
<accession>A0A2Z2NNS3</accession>
<protein>
    <submittedName>
        <fullName evidence="2">N-acetylglucosamine repressor</fullName>
    </submittedName>
</protein>
<dbReference type="OrthoDB" id="9810372at2"/>
<keyword evidence="3" id="KW-1185">Reference proteome</keyword>
<dbReference type="Proteomes" id="UP000250079">
    <property type="component" value="Chromosome"/>
</dbReference>
<dbReference type="EMBL" id="CP018632">
    <property type="protein sequence ID" value="ASJ72869.1"/>
    <property type="molecule type" value="Genomic_DNA"/>
</dbReference>
<dbReference type="SUPFAM" id="SSF46785">
    <property type="entry name" value="Winged helix' DNA-binding domain"/>
    <property type="match status" value="1"/>
</dbReference>
<dbReference type="RefSeq" id="WP_088918143.1">
    <property type="nucleotide sequence ID" value="NZ_CP018632.1"/>
</dbReference>
<evidence type="ECO:0000313" key="3">
    <source>
        <dbReference type="Proteomes" id="UP000250079"/>
    </source>
</evidence>
<gene>
    <name evidence="2" type="primary">nagC_1</name>
    <name evidence="2" type="ORF">IMCC3135_13920</name>
</gene>
<dbReference type="InterPro" id="IPR043129">
    <property type="entry name" value="ATPase_NBD"/>
</dbReference>
<comment type="similarity">
    <text evidence="1">Belongs to the ROK (NagC/XylR) family.</text>
</comment>
<reference evidence="2 3" key="1">
    <citation type="submission" date="2016-12" db="EMBL/GenBank/DDBJ databases">
        <authorList>
            <person name="Song W.-J."/>
            <person name="Kurnit D.M."/>
        </authorList>
    </citation>
    <scope>NUCLEOTIDE SEQUENCE [LARGE SCALE GENOMIC DNA]</scope>
    <source>
        <strain evidence="2 3">IMCC3135</strain>
    </source>
</reference>
<dbReference type="AlphaFoldDB" id="A0A2Z2NNS3"/>
<dbReference type="Gene3D" id="1.10.10.10">
    <property type="entry name" value="Winged helix-like DNA-binding domain superfamily/Winged helix DNA-binding domain"/>
    <property type="match status" value="1"/>
</dbReference>
<dbReference type="PANTHER" id="PTHR18964:SF149">
    <property type="entry name" value="BIFUNCTIONAL UDP-N-ACETYLGLUCOSAMINE 2-EPIMERASE_N-ACETYLMANNOSAMINE KINASE"/>
    <property type="match status" value="1"/>
</dbReference>
<dbReference type="Pfam" id="PF00480">
    <property type="entry name" value="ROK"/>
    <property type="match status" value="1"/>
</dbReference>
<evidence type="ECO:0000256" key="1">
    <source>
        <dbReference type="ARBA" id="ARBA00006479"/>
    </source>
</evidence>
<dbReference type="InterPro" id="IPR036388">
    <property type="entry name" value="WH-like_DNA-bd_sf"/>
</dbReference>
<proteinExistence type="inferred from homology"/>
<dbReference type="Gene3D" id="3.30.420.40">
    <property type="match status" value="2"/>
</dbReference>
<name>A0A2Z2NNS3_9GAMM</name>
<dbReference type="InterPro" id="IPR036390">
    <property type="entry name" value="WH_DNA-bd_sf"/>
</dbReference>
<dbReference type="InterPro" id="IPR000600">
    <property type="entry name" value="ROK"/>
</dbReference>
<dbReference type="SUPFAM" id="SSF53067">
    <property type="entry name" value="Actin-like ATPase domain"/>
    <property type="match status" value="1"/>
</dbReference>